<accession>A0A918JN01</accession>
<reference evidence="2" key="1">
    <citation type="journal article" date="2014" name="Int. J. Syst. Evol. Microbiol.">
        <title>Complete genome sequence of Corynebacterium casei LMG S-19264T (=DSM 44701T), isolated from a smear-ripened cheese.</title>
        <authorList>
            <consortium name="US DOE Joint Genome Institute (JGI-PGF)"/>
            <person name="Walter F."/>
            <person name="Albersmeier A."/>
            <person name="Kalinowski J."/>
            <person name="Ruckert C."/>
        </authorList>
    </citation>
    <scope>NUCLEOTIDE SEQUENCE</scope>
    <source>
        <strain evidence="2">KCTC 23732</strain>
    </source>
</reference>
<dbReference type="AlphaFoldDB" id="A0A918JN01"/>
<protein>
    <submittedName>
        <fullName evidence="2">Uncharacterized protein</fullName>
    </submittedName>
</protein>
<keyword evidence="1" id="KW-1133">Transmembrane helix</keyword>
<reference evidence="2" key="2">
    <citation type="submission" date="2020-09" db="EMBL/GenBank/DDBJ databases">
        <authorList>
            <person name="Sun Q."/>
            <person name="Kim S."/>
        </authorList>
    </citation>
    <scope>NUCLEOTIDE SEQUENCE</scope>
    <source>
        <strain evidence="2">KCTC 23732</strain>
    </source>
</reference>
<evidence type="ECO:0000313" key="3">
    <source>
        <dbReference type="Proteomes" id="UP000608345"/>
    </source>
</evidence>
<dbReference type="EMBL" id="BMYS01000015">
    <property type="protein sequence ID" value="GGW90541.1"/>
    <property type="molecule type" value="Genomic_DNA"/>
</dbReference>
<feature type="transmembrane region" description="Helical" evidence="1">
    <location>
        <begin position="12"/>
        <end position="32"/>
    </location>
</feature>
<dbReference type="Proteomes" id="UP000608345">
    <property type="component" value="Unassembled WGS sequence"/>
</dbReference>
<comment type="caution">
    <text evidence="2">The sequence shown here is derived from an EMBL/GenBank/DDBJ whole genome shotgun (WGS) entry which is preliminary data.</text>
</comment>
<organism evidence="2 3">
    <name type="scientific">Advenella faeciporci</name>
    <dbReference type="NCBI Taxonomy" id="797535"/>
    <lineage>
        <taxon>Bacteria</taxon>
        <taxon>Pseudomonadati</taxon>
        <taxon>Pseudomonadota</taxon>
        <taxon>Betaproteobacteria</taxon>
        <taxon>Burkholderiales</taxon>
        <taxon>Alcaligenaceae</taxon>
    </lineage>
</organism>
<proteinExistence type="predicted"/>
<keyword evidence="1" id="KW-0812">Transmembrane</keyword>
<name>A0A918JN01_9BURK</name>
<sequence>MVMSEEEDLTGGTIGLLAVMAITLNVAMQYILSQHVKRSYAYLYADEHRFLHTLILQGRLVH</sequence>
<keyword evidence="3" id="KW-1185">Reference proteome</keyword>
<gene>
    <name evidence="2" type="ORF">GCM10011450_21030</name>
</gene>
<evidence type="ECO:0000256" key="1">
    <source>
        <dbReference type="SAM" id="Phobius"/>
    </source>
</evidence>
<evidence type="ECO:0000313" key="2">
    <source>
        <dbReference type="EMBL" id="GGW90541.1"/>
    </source>
</evidence>
<keyword evidence="1" id="KW-0472">Membrane</keyword>